<comment type="caution">
    <text evidence="1">The sequence shown here is derived from an EMBL/GenBank/DDBJ whole genome shotgun (WGS) entry which is preliminary data.</text>
</comment>
<evidence type="ECO:0000313" key="2">
    <source>
        <dbReference type="Proteomes" id="UP000712600"/>
    </source>
</evidence>
<dbReference type="AlphaFoldDB" id="A0A8S9QFA8"/>
<gene>
    <name evidence="1" type="ORF">F2Q69_00021109</name>
</gene>
<protein>
    <submittedName>
        <fullName evidence="1">Uncharacterized protein</fullName>
    </submittedName>
</protein>
<proteinExistence type="predicted"/>
<dbReference type="Proteomes" id="UP000712600">
    <property type="component" value="Unassembled WGS sequence"/>
</dbReference>
<sequence length="93" mass="10878">MTLRSNKVKEVTDSLFGSKKEMNSEDKVLLVVGSWVSGRHKGWVFEPDHSFIGEHYINLYRDMNMSDLVRGVREKIDPTYEGVQLKLSYQYYT</sequence>
<evidence type="ECO:0000313" key="1">
    <source>
        <dbReference type="EMBL" id="KAF3539950.1"/>
    </source>
</evidence>
<accession>A0A8S9QFA8</accession>
<reference evidence="1" key="1">
    <citation type="submission" date="2019-12" db="EMBL/GenBank/DDBJ databases">
        <title>Genome sequencing and annotation of Brassica cretica.</title>
        <authorList>
            <person name="Studholme D.J."/>
            <person name="Sarris P."/>
        </authorList>
    </citation>
    <scope>NUCLEOTIDE SEQUENCE</scope>
    <source>
        <strain evidence="1">PFS-109/04</strain>
        <tissue evidence="1">Leaf</tissue>
    </source>
</reference>
<organism evidence="1 2">
    <name type="scientific">Brassica cretica</name>
    <name type="common">Mustard</name>
    <dbReference type="NCBI Taxonomy" id="69181"/>
    <lineage>
        <taxon>Eukaryota</taxon>
        <taxon>Viridiplantae</taxon>
        <taxon>Streptophyta</taxon>
        <taxon>Embryophyta</taxon>
        <taxon>Tracheophyta</taxon>
        <taxon>Spermatophyta</taxon>
        <taxon>Magnoliopsida</taxon>
        <taxon>eudicotyledons</taxon>
        <taxon>Gunneridae</taxon>
        <taxon>Pentapetalae</taxon>
        <taxon>rosids</taxon>
        <taxon>malvids</taxon>
        <taxon>Brassicales</taxon>
        <taxon>Brassicaceae</taxon>
        <taxon>Brassiceae</taxon>
        <taxon>Brassica</taxon>
    </lineage>
</organism>
<name>A0A8S9QFA8_BRACR</name>
<dbReference type="EMBL" id="QGKX02001290">
    <property type="protein sequence ID" value="KAF3539950.1"/>
    <property type="molecule type" value="Genomic_DNA"/>
</dbReference>